<reference evidence="3" key="1">
    <citation type="journal article" date="2019" name="Int. J. Syst. Evol. Microbiol.">
        <title>The Global Catalogue of Microorganisms (GCM) 10K type strain sequencing project: providing services to taxonomists for standard genome sequencing and annotation.</title>
        <authorList>
            <consortium name="The Broad Institute Genomics Platform"/>
            <consortium name="The Broad Institute Genome Sequencing Center for Infectious Disease"/>
            <person name="Wu L."/>
            <person name="Ma J."/>
        </authorList>
    </citation>
    <scope>NUCLEOTIDE SEQUENCE [LARGE SCALE GENOMIC DNA]</scope>
    <source>
        <strain evidence="3">NBRC 15640</strain>
    </source>
</reference>
<sequence length="314" mass="35205">MTKTINLRSLITVSMLGMVGASTFTSAPVHAEFFTPSNLCSVLKTRWQVEDGTCLNSEEIIYSVNGRRTINTKVEVVAYRDASGHKYLATQWAGQGLTRNNNQKPYHEQTGGIQSKAYRLLDKLNFEICLVPEAGRACELSYNPDNAFFLRRSGPEAVSAATSVSVPIGPSFSVSGSAGAPSISITPPQQSVSYGHSGITRSGGNAGNKWQLYTLWKKNWYNWFYAGADWRIYRTDEPFPPAWGGDTAIPGYVFWEIDKNFNKPVTVRFHSNALDYDMGMEAFWWTRSEFPSLGREVRHSDFTRYLKVDFGKIK</sequence>
<dbReference type="Proteomes" id="UP001156690">
    <property type="component" value="Unassembled WGS sequence"/>
</dbReference>
<name>A0AAV5NWM3_9VIBR</name>
<feature type="chain" id="PRO_5043820344" evidence="1">
    <location>
        <begin position="32"/>
        <end position="314"/>
    </location>
</feature>
<gene>
    <name evidence="2" type="ORF">GCM10007932_42020</name>
</gene>
<dbReference type="RefSeq" id="WP_224055402.1">
    <property type="nucleotide sequence ID" value="NZ_AP025144.1"/>
</dbReference>
<evidence type="ECO:0000256" key="1">
    <source>
        <dbReference type="SAM" id="SignalP"/>
    </source>
</evidence>
<comment type="caution">
    <text evidence="2">The sequence shown here is derived from an EMBL/GenBank/DDBJ whole genome shotgun (WGS) entry which is preliminary data.</text>
</comment>
<evidence type="ECO:0000313" key="2">
    <source>
        <dbReference type="EMBL" id="GLQ74840.1"/>
    </source>
</evidence>
<protein>
    <submittedName>
        <fullName evidence="2">Uncharacterized protein</fullName>
    </submittedName>
</protein>
<dbReference type="AlphaFoldDB" id="A0AAV5NWM3"/>
<keyword evidence="1" id="KW-0732">Signal</keyword>
<proteinExistence type="predicted"/>
<accession>A0AAV5NWM3</accession>
<organism evidence="2 3">
    <name type="scientific">Vibrio penaeicida</name>
    <dbReference type="NCBI Taxonomy" id="104609"/>
    <lineage>
        <taxon>Bacteria</taxon>
        <taxon>Pseudomonadati</taxon>
        <taxon>Pseudomonadota</taxon>
        <taxon>Gammaproteobacteria</taxon>
        <taxon>Vibrionales</taxon>
        <taxon>Vibrionaceae</taxon>
        <taxon>Vibrio</taxon>
    </lineage>
</organism>
<evidence type="ECO:0000313" key="3">
    <source>
        <dbReference type="Proteomes" id="UP001156690"/>
    </source>
</evidence>
<feature type="signal peptide" evidence="1">
    <location>
        <begin position="1"/>
        <end position="31"/>
    </location>
</feature>
<dbReference type="EMBL" id="BSNX01000063">
    <property type="protein sequence ID" value="GLQ74840.1"/>
    <property type="molecule type" value="Genomic_DNA"/>
</dbReference>
<keyword evidence="3" id="KW-1185">Reference proteome</keyword>